<evidence type="ECO:0000256" key="6">
    <source>
        <dbReference type="ARBA" id="ARBA00023180"/>
    </source>
</evidence>
<gene>
    <name evidence="9" type="ORF">PFR001_LOCUS6243</name>
    <name evidence="10" type="ORF">PFR001_LOCUS6244</name>
</gene>
<keyword evidence="11" id="KW-1185">Reference proteome</keyword>
<dbReference type="InterPro" id="IPR009003">
    <property type="entry name" value="Peptidase_S1_PA"/>
</dbReference>
<evidence type="ECO:0000259" key="8">
    <source>
        <dbReference type="PROSITE" id="PS50240"/>
    </source>
</evidence>
<organism evidence="9 11">
    <name type="scientific">Peronospora farinosa</name>
    <dbReference type="NCBI Taxonomy" id="134698"/>
    <lineage>
        <taxon>Eukaryota</taxon>
        <taxon>Sar</taxon>
        <taxon>Stramenopiles</taxon>
        <taxon>Oomycota</taxon>
        <taxon>Peronosporomycetes</taxon>
        <taxon>Peronosporales</taxon>
        <taxon>Peronosporaceae</taxon>
        <taxon>Peronospora</taxon>
    </lineage>
</organism>
<evidence type="ECO:0000256" key="3">
    <source>
        <dbReference type="ARBA" id="ARBA00022729"/>
    </source>
</evidence>
<evidence type="ECO:0000256" key="1">
    <source>
        <dbReference type="ARBA" id="ARBA00004613"/>
    </source>
</evidence>
<dbReference type="InterPro" id="IPR043504">
    <property type="entry name" value="Peptidase_S1_PA_chymotrypsin"/>
</dbReference>
<dbReference type="Proteomes" id="UP001157938">
    <property type="component" value="Unassembled WGS sequence"/>
</dbReference>
<accession>A0ABN8CEY6</accession>
<keyword evidence="4" id="KW-0843">Virulence</keyword>
<dbReference type="PANTHER" id="PTHR24276">
    <property type="entry name" value="POLYSERASE-RELATED"/>
    <property type="match status" value="1"/>
</dbReference>
<dbReference type="InterPro" id="IPR001254">
    <property type="entry name" value="Trypsin_dom"/>
</dbReference>
<evidence type="ECO:0000313" key="9">
    <source>
        <dbReference type="EMBL" id="CAH0490948.1"/>
    </source>
</evidence>
<keyword evidence="6" id="KW-0325">Glycoprotein</keyword>
<sequence length="246" mass="26850">MKVISTITASLLIGSVTGLLGGVAVSPDGAYQDRRLQQKRYVTGIRQTNDIKSDADFSYCGGALIMCLRRWRRDDGNDGEMIEISSIHGHPNYNNKSYVNNFAVLKLAKEVQDDIKPLKLPIPVTKIQPGMWGKVMGWGSSVAYGPFSEVLLKLDQQLMSDEDCQIRIGITAFDMTYMCAGGEANKSPCTGDAGGPLIFENPEGDGDDVLIGLVTKSMYPCGAEGYPTLYSRVSSVYDWIKTTIKA</sequence>
<evidence type="ECO:0000313" key="10">
    <source>
        <dbReference type="EMBL" id="CAH0490949.1"/>
    </source>
</evidence>
<dbReference type="PANTHER" id="PTHR24276:SF98">
    <property type="entry name" value="FI18310P1-RELATED"/>
    <property type="match status" value="1"/>
</dbReference>
<reference evidence="9 11" key="1">
    <citation type="submission" date="2021-11" db="EMBL/GenBank/DDBJ databases">
        <authorList>
            <person name="Islam A."/>
            <person name="Islam S."/>
            <person name="Flora M.S."/>
            <person name="Rahman M."/>
            <person name="Ziaur R.M."/>
            <person name="Epstein J.H."/>
            <person name="Hassan M."/>
            <person name="Klassen M."/>
            <person name="Woodard K."/>
            <person name="Webb A."/>
            <person name="Webby R.J."/>
            <person name="El Zowalaty M.E."/>
        </authorList>
    </citation>
    <scope>NUCLEOTIDE SEQUENCE [LARGE SCALE GENOMIC DNA]</scope>
    <source>
        <strain evidence="9">Pf1</strain>
    </source>
</reference>
<feature type="signal peptide" evidence="7">
    <location>
        <begin position="1"/>
        <end position="18"/>
    </location>
</feature>
<evidence type="ECO:0000313" key="11">
    <source>
        <dbReference type="Proteomes" id="UP001157938"/>
    </source>
</evidence>
<keyword evidence="3 7" id="KW-0732">Signal</keyword>
<dbReference type="CDD" id="cd00190">
    <property type="entry name" value="Tryp_SPc"/>
    <property type="match status" value="1"/>
</dbReference>
<name>A0ABN8CEY6_9STRA</name>
<dbReference type="SMART" id="SM00020">
    <property type="entry name" value="Tryp_SPc"/>
    <property type="match status" value="1"/>
</dbReference>
<comment type="subcellular location">
    <subcellularLocation>
        <location evidence="1">Secreted</location>
    </subcellularLocation>
</comment>
<dbReference type="EMBL" id="CAKLBC010001316">
    <property type="protein sequence ID" value="CAH0490949.1"/>
    <property type="molecule type" value="Genomic_DNA"/>
</dbReference>
<dbReference type="InterPro" id="IPR050430">
    <property type="entry name" value="Peptidase_S1"/>
</dbReference>
<dbReference type="PROSITE" id="PS50240">
    <property type="entry name" value="TRYPSIN_DOM"/>
    <property type="match status" value="1"/>
</dbReference>
<proteinExistence type="predicted"/>
<protein>
    <recommendedName>
        <fullName evidence="8">Peptidase S1 domain-containing protein</fullName>
    </recommendedName>
</protein>
<evidence type="ECO:0000256" key="4">
    <source>
        <dbReference type="ARBA" id="ARBA00023026"/>
    </source>
</evidence>
<evidence type="ECO:0000256" key="5">
    <source>
        <dbReference type="ARBA" id="ARBA00023157"/>
    </source>
</evidence>
<feature type="domain" description="Peptidase S1" evidence="8">
    <location>
        <begin position="19"/>
        <end position="245"/>
    </location>
</feature>
<comment type="caution">
    <text evidence="9">The sequence shown here is derived from an EMBL/GenBank/DDBJ whole genome shotgun (WGS) entry which is preliminary data.</text>
</comment>
<dbReference type="EMBL" id="CAKLBC010001316">
    <property type="protein sequence ID" value="CAH0490948.1"/>
    <property type="molecule type" value="Genomic_DNA"/>
</dbReference>
<dbReference type="SUPFAM" id="SSF50494">
    <property type="entry name" value="Trypsin-like serine proteases"/>
    <property type="match status" value="1"/>
</dbReference>
<evidence type="ECO:0000256" key="7">
    <source>
        <dbReference type="SAM" id="SignalP"/>
    </source>
</evidence>
<feature type="chain" id="PRO_5045028797" description="Peptidase S1 domain-containing protein" evidence="7">
    <location>
        <begin position="19"/>
        <end position="246"/>
    </location>
</feature>
<evidence type="ECO:0000256" key="2">
    <source>
        <dbReference type="ARBA" id="ARBA00022525"/>
    </source>
</evidence>
<keyword evidence="5" id="KW-1015">Disulfide bond</keyword>
<dbReference type="Gene3D" id="2.40.10.10">
    <property type="entry name" value="Trypsin-like serine proteases"/>
    <property type="match status" value="1"/>
</dbReference>
<dbReference type="Pfam" id="PF00089">
    <property type="entry name" value="Trypsin"/>
    <property type="match status" value="1"/>
</dbReference>
<keyword evidence="2" id="KW-0964">Secreted</keyword>